<organism evidence="6 7">
    <name type="scientific">Mytilus edulis</name>
    <name type="common">Blue mussel</name>
    <dbReference type="NCBI Taxonomy" id="6550"/>
    <lineage>
        <taxon>Eukaryota</taxon>
        <taxon>Metazoa</taxon>
        <taxon>Spiralia</taxon>
        <taxon>Lophotrochozoa</taxon>
        <taxon>Mollusca</taxon>
        <taxon>Bivalvia</taxon>
        <taxon>Autobranchia</taxon>
        <taxon>Pteriomorphia</taxon>
        <taxon>Mytilida</taxon>
        <taxon>Mytiloidea</taxon>
        <taxon>Mytilidae</taxon>
        <taxon>Mytilinae</taxon>
        <taxon>Mytilus</taxon>
    </lineage>
</organism>
<gene>
    <name evidence="6" type="ORF">MEDL_53375</name>
</gene>
<keyword evidence="5" id="KW-0732">Signal</keyword>
<name>A0A8S3U5Y2_MYTED</name>
<evidence type="ECO:0000256" key="5">
    <source>
        <dbReference type="SAM" id="SignalP"/>
    </source>
</evidence>
<keyword evidence="4" id="KW-1015">Disulfide bond</keyword>
<dbReference type="GO" id="GO:0005615">
    <property type="term" value="C:extracellular space"/>
    <property type="evidence" value="ECO:0007669"/>
    <property type="project" value="TreeGrafter"/>
</dbReference>
<evidence type="ECO:0000313" key="7">
    <source>
        <dbReference type="Proteomes" id="UP000683360"/>
    </source>
</evidence>
<dbReference type="Pfam" id="PF14704">
    <property type="entry name" value="DERM"/>
    <property type="match status" value="1"/>
</dbReference>
<dbReference type="Proteomes" id="UP000683360">
    <property type="component" value="Unassembled WGS sequence"/>
</dbReference>
<protein>
    <submittedName>
        <fullName evidence="6">Uncharacterized protein</fullName>
    </submittedName>
</protein>
<accession>A0A8S3U5Y2</accession>
<evidence type="ECO:0000256" key="4">
    <source>
        <dbReference type="ARBA" id="ARBA00023157"/>
    </source>
</evidence>
<dbReference type="EMBL" id="CAJPWZ010002579">
    <property type="protein sequence ID" value="CAG2240995.1"/>
    <property type="molecule type" value="Genomic_DNA"/>
</dbReference>
<dbReference type="InterPro" id="IPR026645">
    <property type="entry name" value="Dermatopontin"/>
</dbReference>
<dbReference type="GO" id="GO:0030199">
    <property type="term" value="P:collagen fibril organization"/>
    <property type="evidence" value="ECO:0007669"/>
    <property type="project" value="TreeGrafter"/>
</dbReference>
<evidence type="ECO:0000256" key="2">
    <source>
        <dbReference type="ARBA" id="ARBA00008712"/>
    </source>
</evidence>
<comment type="subcellular location">
    <subcellularLocation>
        <location evidence="1">Secreted</location>
    </subcellularLocation>
</comment>
<evidence type="ECO:0000256" key="1">
    <source>
        <dbReference type="ARBA" id="ARBA00004613"/>
    </source>
</evidence>
<dbReference type="GO" id="GO:0031012">
    <property type="term" value="C:extracellular matrix"/>
    <property type="evidence" value="ECO:0007669"/>
    <property type="project" value="TreeGrafter"/>
</dbReference>
<comment type="similarity">
    <text evidence="2">Belongs to the dermatopontin family.</text>
</comment>
<dbReference type="PANTHER" id="PTHR15040">
    <property type="entry name" value="DERMATOPONTIN-RELATED"/>
    <property type="match status" value="1"/>
</dbReference>
<evidence type="ECO:0000256" key="3">
    <source>
        <dbReference type="ARBA" id="ARBA00022525"/>
    </source>
</evidence>
<proteinExistence type="inferred from homology"/>
<dbReference type="PANTHER" id="PTHR15040:SF1">
    <property type="entry name" value="DERMATOPONTIN-LIKE ISOFORM X1"/>
    <property type="match status" value="1"/>
</dbReference>
<feature type="chain" id="PRO_5035797989" evidence="5">
    <location>
        <begin position="20"/>
        <end position="175"/>
    </location>
</feature>
<keyword evidence="7" id="KW-1185">Reference proteome</keyword>
<feature type="signal peptide" evidence="5">
    <location>
        <begin position="1"/>
        <end position="19"/>
    </location>
</feature>
<sequence length="175" mass="20435">MSTKAIFVTLAIIFTTCDCWLNDYDGKLEYICPNNQSVSGIRSQHDNRHEDRIFDILCRVSTGIGSRCQWSGYVNGFDEFFAFQCKYHGYIHGMRSIHDNGSEDRRWDFYCCEHDGFDVTECYQTSHTDWDAYFSVDVPLNYVMRGVTRTENTVLNSVNCEKFEENSIEIRSVFD</sequence>
<comment type="caution">
    <text evidence="6">The sequence shown here is derived from an EMBL/GenBank/DDBJ whole genome shotgun (WGS) entry which is preliminary data.</text>
</comment>
<evidence type="ECO:0000313" key="6">
    <source>
        <dbReference type="EMBL" id="CAG2240995.1"/>
    </source>
</evidence>
<reference evidence="6" key="1">
    <citation type="submission" date="2021-03" db="EMBL/GenBank/DDBJ databases">
        <authorList>
            <person name="Bekaert M."/>
        </authorList>
    </citation>
    <scope>NUCLEOTIDE SEQUENCE</scope>
</reference>
<dbReference type="OrthoDB" id="5975249at2759"/>
<keyword evidence="3" id="KW-0964">Secreted</keyword>
<dbReference type="AlphaFoldDB" id="A0A8S3U5Y2"/>